<feature type="region of interest" description="Disordered" evidence="2">
    <location>
        <begin position="77"/>
        <end position="107"/>
    </location>
</feature>
<evidence type="ECO:0000313" key="4">
    <source>
        <dbReference type="EMBL" id="PIA90297.1"/>
    </source>
</evidence>
<feature type="compositionally biased region" description="Low complexity" evidence="2">
    <location>
        <begin position="143"/>
        <end position="168"/>
    </location>
</feature>
<feature type="compositionally biased region" description="Basic residues" evidence="2">
    <location>
        <begin position="80"/>
        <end position="101"/>
    </location>
</feature>
<dbReference type="GO" id="GO:0031267">
    <property type="term" value="F:small GTPase binding"/>
    <property type="evidence" value="ECO:0007669"/>
    <property type="project" value="TreeGrafter"/>
</dbReference>
<dbReference type="PANTHER" id="PTHR47219">
    <property type="entry name" value="RAB GTPASE-ACTIVATING PROTEIN 1-LIKE"/>
    <property type="match status" value="1"/>
</dbReference>
<evidence type="ECO:0000256" key="1">
    <source>
        <dbReference type="SAM" id="Coils"/>
    </source>
</evidence>
<dbReference type="Pfam" id="PF00566">
    <property type="entry name" value="RabGAP-TBC"/>
    <property type="match status" value="1"/>
</dbReference>
<dbReference type="AlphaFoldDB" id="A0A2G5HCM1"/>
<keyword evidence="7" id="KW-1185">Reference proteome</keyword>
<feature type="region of interest" description="Disordered" evidence="2">
    <location>
        <begin position="476"/>
        <end position="531"/>
    </location>
</feature>
<proteinExistence type="predicted"/>
<evidence type="ECO:0000259" key="3">
    <source>
        <dbReference type="PROSITE" id="PS50086"/>
    </source>
</evidence>
<dbReference type="InterPro" id="IPR050302">
    <property type="entry name" value="Rab_GAP_TBC_domain"/>
</dbReference>
<feature type="compositionally biased region" description="Polar residues" evidence="2">
    <location>
        <begin position="295"/>
        <end position="344"/>
    </location>
</feature>
<dbReference type="Gene3D" id="1.10.472.80">
    <property type="entry name" value="Ypt/Rab-GAP domain of gyp1p, domain 3"/>
    <property type="match status" value="1"/>
</dbReference>
<sequence length="897" mass="99253">MAAAAIVAEPPWPVPTAAIINNIRQRNHHRHPSAPHHDTPLSAAGFDVDDNYYSSHHHDWAYDQDHDAFRAVIPSETKVQRRTLRNNSHRNSLRTPPRRSSHGSGVGIALPRSVAVPKGRVHRSVSLPGVGDKTMASITVESIAEESVPSSPPELSYSKSSKSSSSLTSDDELCVSGQEGGLSKHGHFEEVVLEEEGGSDDREDSNLPPDSRPTLRRPPPKSLTTGAVARRRSGTGTSPPPRPLTNGVRQARYPSLQGAVSGALRDQSLNLPHGRSMQRAVSSPTLTHMHHQAQRFPSRSPSPNKPYAQNGQCSSPQTIAGSTPKASYESQGSASRRPSWQPSRKSTKELEAEYNDEDEDVPEDAILENVPISPLPGHYTVPLSPNPLPSGHRSTTPSPNRRPGPHANMHSANIPKGAKRPNGMPRSPKYPHRPKIPHANTVAAIPMDPRSRQFRSKSWTEDLNYEARELSQKLEEYAERLSQEKRSASNSGTNSAASSPPRSSWSKPAGTGSSLPSVPSGLPPLQKGNIMIDPLPISKEKEAVLSRTRPSWLPPKDPQEEKKHLKEFQQMMARAAEAEKKRALKEQSNREGKEEMQGSIARIWEQHVLPNWDAVVKEPRTRELWWRGVTPSARGEVWSKAIGNELELSSASFEAALARAHALEAKIADMNEEEKADSKEAAWMDAIARDVPNTFPELKVYQDSRGTLYQSLSDVLKAYTMYRSDVGYVYGTHLVAGIVCLQLPAAEAFVLLANMLNRPLPLAFLVHDQPAMGRAYELTLQTLKYKYARLHDHLTSPQLDIRPEEYLDPMYRCLFAYNLSAEHVSRIWDIFVFEGDRALVRAAVAVLAQLESKLYGSREEVLQQIGWMNLERWPVAAGDGFIEAMREAGKVDRRGSA</sequence>
<evidence type="ECO:0000313" key="5">
    <source>
        <dbReference type="EMBL" id="WPB08190.1"/>
    </source>
</evidence>
<dbReference type="Proteomes" id="UP000230605">
    <property type="component" value="Chromosome 9"/>
</dbReference>
<feature type="region of interest" description="Disordered" evidence="2">
    <location>
        <begin position="143"/>
        <end position="459"/>
    </location>
</feature>
<dbReference type="Proteomes" id="UP001302367">
    <property type="component" value="Chromosome 9"/>
</dbReference>
<feature type="compositionally biased region" description="Acidic residues" evidence="2">
    <location>
        <begin position="191"/>
        <end position="203"/>
    </location>
</feature>
<dbReference type="PANTHER" id="PTHR47219:SF15">
    <property type="entry name" value="TBC1 DOMAIN FAMILY MEMBER 12 ISOFORM X1"/>
    <property type="match status" value="1"/>
</dbReference>
<dbReference type="PROSITE" id="PS50086">
    <property type="entry name" value="TBC_RABGAP"/>
    <property type="match status" value="1"/>
</dbReference>
<gene>
    <name evidence="4" type="ORF">CB0940_11349</name>
    <name evidence="5" type="ORF">RHO25_012854</name>
</gene>
<protein>
    <submittedName>
        <fullName evidence="4">TBC domain-containing protein</fullName>
    </submittedName>
</protein>
<evidence type="ECO:0000256" key="2">
    <source>
        <dbReference type="SAM" id="MobiDB-lite"/>
    </source>
</evidence>
<dbReference type="SMART" id="SM00164">
    <property type="entry name" value="TBC"/>
    <property type="match status" value="1"/>
</dbReference>
<feature type="coiled-coil region" evidence="1">
    <location>
        <begin position="561"/>
        <end position="595"/>
    </location>
</feature>
<dbReference type="Gene3D" id="1.10.8.270">
    <property type="entry name" value="putative rabgap domain of human tbc1 domain family member 14 like domains"/>
    <property type="match status" value="1"/>
</dbReference>
<keyword evidence="1" id="KW-0175">Coiled coil</keyword>
<dbReference type="InterPro" id="IPR053949">
    <property type="entry name" value="SBE2/SBE22_M"/>
</dbReference>
<dbReference type="InterPro" id="IPR000195">
    <property type="entry name" value="Rab-GAP-TBC_dom"/>
</dbReference>
<dbReference type="Pfam" id="PF22874">
    <property type="entry name" value="SBE2_M"/>
    <property type="match status" value="1"/>
</dbReference>
<organism evidence="4 6">
    <name type="scientific">Cercospora beticola</name>
    <name type="common">Sugarbeet leaf spot fungus</name>
    <dbReference type="NCBI Taxonomy" id="122368"/>
    <lineage>
        <taxon>Eukaryota</taxon>
        <taxon>Fungi</taxon>
        <taxon>Dikarya</taxon>
        <taxon>Ascomycota</taxon>
        <taxon>Pezizomycotina</taxon>
        <taxon>Dothideomycetes</taxon>
        <taxon>Dothideomycetidae</taxon>
        <taxon>Mycosphaerellales</taxon>
        <taxon>Mycosphaerellaceae</taxon>
        <taxon>Cercospora</taxon>
    </lineage>
</organism>
<dbReference type="EMBL" id="CP134192">
    <property type="protein sequence ID" value="WPB08190.1"/>
    <property type="molecule type" value="Genomic_DNA"/>
</dbReference>
<name>A0A2G5HCM1_CERBT</name>
<dbReference type="Gene3D" id="1.10.10.750">
    <property type="entry name" value="Ypt/Rab-GAP domain of gyp1p, domain 1"/>
    <property type="match status" value="1"/>
</dbReference>
<dbReference type="SUPFAM" id="SSF47923">
    <property type="entry name" value="Ypt/Rab-GAP domain of gyp1p"/>
    <property type="match status" value="2"/>
</dbReference>
<reference evidence="5 7" key="2">
    <citation type="submission" date="2023-09" db="EMBL/GenBank/DDBJ databases">
        <title>Complete-Gapless Cercospora beticola genome.</title>
        <authorList>
            <person name="Wyatt N.A."/>
            <person name="Spanner R.E."/>
            <person name="Bolton M.D."/>
        </authorList>
    </citation>
    <scope>NUCLEOTIDE SEQUENCE [LARGE SCALE GENOMIC DNA]</scope>
    <source>
        <strain evidence="5">Cb09-40</strain>
    </source>
</reference>
<evidence type="ECO:0000313" key="7">
    <source>
        <dbReference type="Proteomes" id="UP001302367"/>
    </source>
</evidence>
<dbReference type="EMBL" id="LKMD01000107">
    <property type="protein sequence ID" value="PIA90297.1"/>
    <property type="molecule type" value="Genomic_DNA"/>
</dbReference>
<feature type="domain" description="Rab-GAP TBC" evidence="3">
    <location>
        <begin position="628"/>
        <end position="835"/>
    </location>
</feature>
<feature type="compositionally biased region" description="Low complexity" evidence="2">
    <location>
        <begin position="488"/>
        <end position="525"/>
    </location>
</feature>
<feature type="coiled-coil region" evidence="1">
    <location>
        <begin position="653"/>
        <end position="680"/>
    </location>
</feature>
<evidence type="ECO:0000313" key="6">
    <source>
        <dbReference type="Proteomes" id="UP000230605"/>
    </source>
</evidence>
<accession>A0A2G5HCM1</accession>
<dbReference type="OrthoDB" id="289721at2759"/>
<dbReference type="GO" id="GO:0005096">
    <property type="term" value="F:GTPase activator activity"/>
    <property type="evidence" value="ECO:0007669"/>
    <property type="project" value="TreeGrafter"/>
</dbReference>
<reference evidence="4 6" key="1">
    <citation type="submission" date="2015-10" db="EMBL/GenBank/DDBJ databases">
        <title>The cercosporin biosynthetic gene cluster was horizontally transferred to several fungal lineages and shown to be expanded in Cercospora beticola based on microsynteny with recipient genomes.</title>
        <authorList>
            <person name="De Jonge R."/>
            <person name="Ebert M.K."/>
            <person name="Suttle J.C."/>
            <person name="Jurick Ii W.M."/>
            <person name="Secor G.A."/>
            <person name="Thomma B.P."/>
            <person name="Van De Peer Y."/>
            <person name="Bolton M.D."/>
        </authorList>
    </citation>
    <scope>NUCLEOTIDE SEQUENCE [LARGE SCALE GENOMIC DNA]</scope>
    <source>
        <strain evidence="4 6">09-40</strain>
    </source>
</reference>
<dbReference type="InterPro" id="IPR035969">
    <property type="entry name" value="Rab-GAP_TBC_sf"/>
</dbReference>
<feature type="compositionally biased region" description="Basic and acidic residues" evidence="2">
    <location>
        <begin position="476"/>
        <end position="487"/>
    </location>
</feature>
<feature type="compositionally biased region" description="Acidic residues" evidence="2">
    <location>
        <begin position="352"/>
        <end position="366"/>
    </location>
</feature>